<proteinExistence type="predicted"/>
<gene>
    <name evidence="2" type="ORF">D3C57_104825</name>
</gene>
<feature type="region of interest" description="Disordered" evidence="1">
    <location>
        <begin position="1"/>
        <end position="22"/>
    </location>
</feature>
<dbReference type="KEGG" id="src:M271_38790"/>
<evidence type="ECO:0000313" key="3">
    <source>
        <dbReference type="Proteomes" id="UP000281594"/>
    </source>
</evidence>
<protein>
    <recommendedName>
        <fullName evidence="4">Lipoprotein</fullName>
    </recommendedName>
</protein>
<comment type="caution">
    <text evidence="2">The sequence shown here is derived from an EMBL/GenBank/DDBJ whole genome shotgun (WGS) entry which is preliminary data.</text>
</comment>
<reference evidence="2 3" key="1">
    <citation type="journal article" date="2018" name="J. Biol. Chem.">
        <title>Discovery of the actinoplanic acid pathway in Streptomyces rapamycinicus reveals a genetically conserved synergism with rapamycin.</title>
        <authorList>
            <person name="Mrak P."/>
            <person name="Krastel P."/>
            <person name="Pivk Lukancic P."/>
            <person name="Tao J."/>
            <person name="Pistorius D."/>
            <person name="Moore C.M."/>
        </authorList>
    </citation>
    <scope>NUCLEOTIDE SEQUENCE [LARGE SCALE GENOMIC DNA]</scope>
    <source>
        <strain evidence="2 3">NRRL 5491</strain>
    </source>
</reference>
<evidence type="ECO:0000313" key="2">
    <source>
        <dbReference type="EMBL" id="RLV77668.1"/>
    </source>
</evidence>
<dbReference type="HOGENOM" id="CLU_1124040_0_0_11"/>
<accession>A0A0A0NHV2</accession>
<organism evidence="2 3">
    <name type="scientific">Streptomyces rapamycinicus (strain ATCC 29253 / DSM 41530 / NRRL 5491 / AYB-994)</name>
    <name type="common">Streptomyces hygroscopicus (strain ATCC 29253)</name>
    <dbReference type="NCBI Taxonomy" id="1343740"/>
    <lineage>
        <taxon>Bacteria</taxon>
        <taxon>Bacillati</taxon>
        <taxon>Actinomycetota</taxon>
        <taxon>Actinomycetes</taxon>
        <taxon>Kitasatosporales</taxon>
        <taxon>Streptomycetaceae</taxon>
        <taxon>Streptomyces</taxon>
        <taxon>Streptomyces violaceusniger group</taxon>
    </lineage>
</organism>
<dbReference type="AlphaFoldDB" id="A0A0A0NHV2"/>
<dbReference type="EMBL" id="QYCY01000001">
    <property type="protein sequence ID" value="RLV77668.1"/>
    <property type="molecule type" value="Genomic_DNA"/>
</dbReference>
<dbReference type="eggNOG" id="ENOG5033QY8">
    <property type="taxonomic scope" value="Bacteria"/>
</dbReference>
<evidence type="ECO:0000256" key="1">
    <source>
        <dbReference type="SAM" id="MobiDB-lite"/>
    </source>
</evidence>
<name>A0A0A0NHV2_STRRN</name>
<dbReference type="Proteomes" id="UP000281594">
    <property type="component" value="Unassembled WGS sequence"/>
</dbReference>
<sequence length="247" mass="26195">MVHSDPPRFQGIPGSRSTTRVGGTAVSTATFAVLLTLTACDAGGRSGTSASKTRVEPTVSATEVIPAPREENCGDEPWSTRNPAYEGPGPHLIAPIGIRSQLPQSVAVGIIPTDLDDPADGRYFGSDESVLTNPMTDKDAQIQLLACIKPIKGDGPIGKVECYFGDASGGARNFQTFPLYRADYEVTVREARTGRVVRTLPVPGTVKGQDNCPTIATDTGHTVLLRALSRDRLVEALRPLSTAPARR</sequence>
<evidence type="ECO:0008006" key="4">
    <source>
        <dbReference type="Google" id="ProtNLM"/>
    </source>
</evidence>